<dbReference type="InterPro" id="IPR025558">
    <property type="entry name" value="DUF4283"/>
</dbReference>
<sequence>MESDILQFDYVLSFTDEEATGMLIPQTAWDHVSSGIHLTLVGRLLSHRSVQFEALKGALIQLIQAAHGLTVRKVSEFRFRLVFAHVEDLRRVLELRPWIFDRNLVLLQPLMQWEDPLLVNLGWCPFIVHIHDLRYGQRSVEVVCYIGRFLGCLVE</sequence>
<comment type="caution">
    <text evidence="2">The sequence shown here is derived from an EMBL/GenBank/DDBJ whole genome shotgun (WGS) entry which is preliminary data.</text>
</comment>
<keyword evidence="3" id="KW-1185">Reference proteome</keyword>
<feature type="domain" description="DUF4283" evidence="1">
    <location>
        <begin position="38"/>
        <end position="116"/>
    </location>
</feature>
<dbReference type="EMBL" id="JACGWO010000011">
    <property type="protein sequence ID" value="KAK4415896.1"/>
    <property type="molecule type" value="Genomic_DNA"/>
</dbReference>
<proteinExistence type="predicted"/>
<dbReference type="Proteomes" id="UP001293254">
    <property type="component" value="Unassembled WGS sequence"/>
</dbReference>
<name>A0AAE2CBE3_9LAMI</name>
<reference evidence="2" key="2">
    <citation type="journal article" date="2024" name="Plant">
        <title>Genomic evolution and insights into agronomic trait innovations of Sesamum species.</title>
        <authorList>
            <person name="Miao H."/>
            <person name="Wang L."/>
            <person name="Qu L."/>
            <person name="Liu H."/>
            <person name="Sun Y."/>
            <person name="Le M."/>
            <person name="Wang Q."/>
            <person name="Wei S."/>
            <person name="Zheng Y."/>
            <person name="Lin W."/>
            <person name="Duan Y."/>
            <person name="Cao H."/>
            <person name="Xiong S."/>
            <person name="Wang X."/>
            <person name="Wei L."/>
            <person name="Li C."/>
            <person name="Ma Q."/>
            <person name="Ju M."/>
            <person name="Zhao R."/>
            <person name="Li G."/>
            <person name="Mu C."/>
            <person name="Tian Q."/>
            <person name="Mei H."/>
            <person name="Zhang T."/>
            <person name="Gao T."/>
            <person name="Zhang H."/>
        </authorList>
    </citation>
    <scope>NUCLEOTIDE SEQUENCE</scope>
    <source>
        <strain evidence="2">3651</strain>
    </source>
</reference>
<evidence type="ECO:0000259" key="1">
    <source>
        <dbReference type="Pfam" id="PF14111"/>
    </source>
</evidence>
<evidence type="ECO:0000313" key="2">
    <source>
        <dbReference type="EMBL" id="KAK4415896.1"/>
    </source>
</evidence>
<evidence type="ECO:0000313" key="3">
    <source>
        <dbReference type="Proteomes" id="UP001293254"/>
    </source>
</evidence>
<accession>A0AAE2CBE3</accession>
<dbReference type="AlphaFoldDB" id="A0AAE2CBE3"/>
<gene>
    <name evidence="2" type="ORF">Salat_2697000</name>
</gene>
<organism evidence="2 3">
    <name type="scientific">Sesamum alatum</name>
    <dbReference type="NCBI Taxonomy" id="300844"/>
    <lineage>
        <taxon>Eukaryota</taxon>
        <taxon>Viridiplantae</taxon>
        <taxon>Streptophyta</taxon>
        <taxon>Embryophyta</taxon>
        <taxon>Tracheophyta</taxon>
        <taxon>Spermatophyta</taxon>
        <taxon>Magnoliopsida</taxon>
        <taxon>eudicotyledons</taxon>
        <taxon>Gunneridae</taxon>
        <taxon>Pentapetalae</taxon>
        <taxon>asterids</taxon>
        <taxon>lamiids</taxon>
        <taxon>Lamiales</taxon>
        <taxon>Pedaliaceae</taxon>
        <taxon>Sesamum</taxon>
    </lineage>
</organism>
<protein>
    <recommendedName>
        <fullName evidence="1">DUF4283 domain-containing protein</fullName>
    </recommendedName>
</protein>
<dbReference type="Pfam" id="PF14111">
    <property type="entry name" value="DUF4283"/>
    <property type="match status" value="1"/>
</dbReference>
<reference evidence="2" key="1">
    <citation type="submission" date="2020-06" db="EMBL/GenBank/DDBJ databases">
        <authorList>
            <person name="Li T."/>
            <person name="Hu X."/>
            <person name="Zhang T."/>
            <person name="Song X."/>
            <person name="Zhang H."/>
            <person name="Dai N."/>
            <person name="Sheng W."/>
            <person name="Hou X."/>
            <person name="Wei L."/>
        </authorList>
    </citation>
    <scope>NUCLEOTIDE SEQUENCE</scope>
    <source>
        <strain evidence="2">3651</strain>
        <tissue evidence="2">Leaf</tissue>
    </source>
</reference>